<dbReference type="AlphaFoldDB" id="A0A158GJ81"/>
<dbReference type="Proteomes" id="UP000054683">
    <property type="component" value="Unassembled WGS sequence"/>
</dbReference>
<dbReference type="EMBL" id="FCOK02000015">
    <property type="protein sequence ID" value="SAL32178.1"/>
    <property type="molecule type" value="Genomic_DNA"/>
</dbReference>
<gene>
    <name evidence="1" type="ORF">AWB69_02774</name>
</gene>
<reference evidence="1 2" key="1">
    <citation type="submission" date="2016-01" db="EMBL/GenBank/DDBJ databases">
        <authorList>
            <person name="Oliw E.H."/>
        </authorList>
    </citation>
    <scope>NUCLEOTIDE SEQUENCE [LARGE SCALE GENOMIC DNA]</scope>
    <source>
        <strain evidence="1">LMG 27134</strain>
    </source>
</reference>
<sequence length="39" mass="4429">MQALLHELKKLPKRVAIGTDGVRTCLALLHQALREETFQ</sequence>
<protein>
    <submittedName>
        <fullName evidence="1">Uncharacterized protein</fullName>
    </submittedName>
</protein>
<evidence type="ECO:0000313" key="1">
    <source>
        <dbReference type="EMBL" id="SAL32178.1"/>
    </source>
</evidence>
<accession>A0A158GJ81</accession>
<evidence type="ECO:0000313" key="2">
    <source>
        <dbReference type="Proteomes" id="UP000054683"/>
    </source>
</evidence>
<proteinExistence type="predicted"/>
<organism evidence="1 2">
    <name type="scientific">Caballeronia udeis</name>
    <dbReference type="NCBI Taxonomy" id="1232866"/>
    <lineage>
        <taxon>Bacteria</taxon>
        <taxon>Pseudomonadati</taxon>
        <taxon>Pseudomonadota</taxon>
        <taxon>Betaproteobacteria</taxon>
        <taxon>Burkholderiales</taxon>
        <taxon>Burkholderiaceae</taxon>
        <taxon>Caballeronia</taxon>
    </lineage>
</organism>
<name>A0A158GJ81_9BURK</name>